<proteinExistence type="predicted"/>
<sequence>MTEAAYTKAYIDRAEGQTHLLLDDVQADDQIFFQTVLLSLDERFKGRSDSLEKNITGVFNSLVELRIINQAIMSGKAIVFPSDFPYESFLSFKNGDQIVLTREKLLAFVELFFKQIRQIFQSE</sequence>
<gene>
    <name evidence="1" type="ORF">OENI_1655</name>
</gene>
<accession>A0AAQ2ZFB3</accession>
<dbReference type="Proteomes" id="UP000294726">
    <property type="component" value="Chromosome"/>
</dbReference>
<organism evidence="1 2">
    <name type="scientific">Oenococcus oeni</name>
    <name type="common">Leuconostoc oenos</name>
    <dbReference type="NCBI Taxonomy" id="1247"/>
    <lineage>
        <taxon>Bacteria</taxon>
        <taxon>Bacillati</taxon>
        <taxon>Bacillota</taxon>
        <taxon>Bacilli</taxon>
        <taxon>Lactobacillales</taxon>
        <taxon>Lactobacillaceae</taxon>
        <taxon>Oenococcus</taxon>
    </lineage>
</organism>
<reference evidence="1 2" key="1">
    <citation type="submission" date="2018-08" db="EMBL/GenBank/DDBJ databases">
        <authorList>
            <person name="Lorentzen P. G. S. M."/>
        </authorList>
    </citation>
    <scope>NUCLEOTIDE SEQUENCE [LARGE SCALE GENOMIC DNA]</scope>
    <source>
        <strain evidence="1 2">CRBO_1381</strain>
    </source>
</reference>
<evidence type="ECO:0000313" key="2">
    <source>
        <dbReference type="Proteomes" id="UP000294726"/>
    </source>
</evidence>
<protein>
    <submittedName>
        <fullName evidence="1">Uncharacterized protein</fullName>
    </submittedName>
</protein>
<name>A0AAQ2ZFB3_OENOE</name>
<dbReference type="AlphaFoldDB" id="A0AAQ2ZFB3"/>
<dbReference type="EMBL" id="LR031358">
    <property type="protein sequence ID" value="VDB99006.1"/>
    <property type="molecule type" value="Genomic_DNA"/>
</dbReference>
<dbReference type="RefSeq" id="WP_002822049.1">
    <property type="nucleotide sequence ID" value="NZ_CP014324.1"/>
</dbReference>
<evidence type="ECO:0000313" key="1">
    <source>
        <dbReference type="EMBL" id="VDB99006.1"/>
    </source>
</evidence>